<dbReference type="AlphaFoldDB" id="A0AAV8ZGH2"/>
<protein>
    <submittedName>
        <fullName evidence="1">Uncharacterized protein</fullName>
    </submittedName>
</protein>
<gene>
    <name evidence="1" type="ORF">NQ318_018920</name>
</gene>
<proteinExistence type="predicted"/>
<organism evidence="1 2">
    <name type="scientific">Aromia moschata</name>
    <dbReference type="NCBI Taxonomy" id="1265417"/>
    <lineage>
        <taxon>Eukaryota</taxon>
        <taxon>Metazoa</taxon>
        <taxon>Ecdysozoa</taxon>
        <taxon>Arthropoda</taxon>
        <taxon>Hexapoda</taxon>
        <taxon>Insecta</taxon>
        <taxon>Pterygota</taxon>
        <taxon>Neoptera</taxon>
        <taxon>Endopterygota</taxon>
        <taxon>Coleoptera</taxon>
        <taxon>Polyphaga</taxon>
        <taxon>Cucujiformia</taxon>
        <taxon>Chrysomeloidea</taxon>
        <taxon>Cerambycidae</taxon>
        <taxon>Cerambycinae</taxon>
        <taxon>Callichromatini</taxon>
        <taxon>Aromia</taxon>
    </lineage>
</organism>
<name>A0AAV8ZGH2_9CUCU</name>
<keyword evidence="2" id="KW-1185">Reference proteome</keyword>
<sequence>MLSVQMEERVNLKFLVKLGKTFIEAYAMLKEVLEEMLIPHNGLNGLKRDVKRPKTIHAPDVPQRQYRTQTLKKLIQNGGSRVAEENANHYLIDRELTPSNKVSSVLR</sequence>
<reference evidence="1" key="1">
    <citation type="journal article" date="2023" name="Insect Mol. Biol.">
        <title>Genome sequencing provides insights into the evolution of gene families encoding plant cell wall-degrading enzymes in longhorned beetles.</title>
        <authorList>
            <person name="Shin N.R."/>
            <person name="Okamura Y."/>
            <person name="Kirsch R."/>
            <person name="Pauchet Y."/>
        </authorList>
    </citation>
    <scope>NUCLEOTIDE SEQUENCE</scope>
    <source>
        <strain evidence="1">AMC_N1</strain>
    </source>
</reference>
<dbReference type="EMBL" id="JAPWTK010000001">
    <property type="protein sequence ID" value="KAJ8963440.1"/>
    <property type="molecule type" value="Genomic_DNA"/>
</dbReference>
<evidence type="ECO:0000313" key="1">
    <source>
        <dbReference type="EMBL" id="KAJ8963440.1"/>
    </source>
</evidence>
<comment type="caution">
    <text evidence="1">The sequence shown here is derived from an EMBL/GenBank/DDBJ whole genome shotgun (WGS) entry which is preliminary data.</text>
</comment>
<dbReference type="Proteomes" id="UP001162162">
    <property type="component" value="Unassembled WGS sequence"/>
</dbReference>
<accession>A0AAV8ZGH2</accession>
<evidence type="ECO:0000313" key="2">
    <source>
        <dbReference type="Proteomes" id="UP001162162"/>
    </source>
</evidence>